<keyword evidence="5 14" id="KW-0812">Transmembrane</keyword>
<evidence type="ECO:0000313" key="15">
    <source>
        <dbReference type="EMBL" id="AMS24658.1"/>
    </source>
</evidence>
<dbReference type="GO" id="GO:0005886">
    <property type="term" value="C:plasma membrane"/>
    <property type="evidence" value="ECO:0007669"/>
    <property type="project" value="UniProtKB-SubCell"/>
</dbReference>
<evidence type="ECO:0000256" key="4">
    <source>
        <dbReference type="ARBA" id="ARBA00022606"/>
    </source>
</evidence>
<evidence type="ECO:0000256" key="5">
    <source>
        <dbReference type="ARBA" id="ARBA00022692"/>
    </source>
</evidence>
<feature type="region of interest" description="Disordered" evidence="13">
    <location>
        <begin position="521"/>
        <end position="551"/>
    </location>
</feature>
<evidence type="ECO:0000256" key="7">
    <source>
        <dbReference type="ARBA" id="ARBA00022989"/>
    </source>
</evidence>
<evidence type="ECO:0000256" key="10">
    <source>
        <dbReference type="ARBA" id="ARBA00023170"/>
    </source>
</evidence>
<name>A0A142KXI1_SCHGR</name>
<keyword evidence="7 14" id="KW-1133">Transmembrane helix</keyword>
<dbReference type="GO" id="GO:0005044">
    <property type="term" value="F:scavenger receptor activity"/>
    <property type="evidence" value="ECO:0007669"/>
    <property type="project" value="TreeGrafter"/>
</dbReference>
<evidence type="ECO:0000256" key="1">
    <source>
        <dbReference type="ARBA" id="ARBA00004236"/>
    </source>
</evidence>
<evidence type="ECO:0000256" key="2">
    <source>
        <dbReference type="ARBA" id="ARBA00010532"/>
    </source>
</evidence>
<keyword evidence="11" id="KW-0325">Glycoprotein</keyword>
<dbReference type="OrthoDB" id="195015at2759"/>
<dbReference type="EMBL" id="KU659600">
    <property type="protein sequence ID" value="AMS24658.1"/>
    <property type="molecule type" value="mRNA"/>
</dbReference>
<evidence type="ECO:0000256" key="14">
    <source>
        <dbReference type="SAM" id="Phobius"/>
    </source>
</evidence>
<keyword evidence="10" id="KW-0675">Receptor</keyword>
<dbReference type="Pfam" id="PF01130">
    <property type="entry name" value="CD36"/>
    <property type="match status" value="1"/>
</dbReference>
<evidence type="ECO:0000256" key="8">
    <source>
        <dbReference type="ARBA" id="ARBA00023136"/>
    </source>
</evidence>
<dbReference type="PRINTS" id="PR01609">
    <property type="entry name" value="CD36FAMILY"/>
</dbReference>
<proteinExistence type="evidence at transcript level"/>
<feature type="compositionally biased region" description="Low complexity" evidence="13">
    <location>
        <begin position="535"/>
        <end position="545"/>
    </location>
</feature>
<comment type="similarity">
    <text evidence="2">Belongs to the CD36 family.</text>
</comment>
<dbReference type="PANTHER" id="PTHR11923:SF109">
    <property type="entry name" value="SENSORY NEURON MEMBRANE PROTEIN 2"/>
    <property type="match status" value="1"/>
</dbReference>
<keyword evidence="6" id="KW-0552">Olfaction</keyword>
<dbReference type="AlphaFoldDB" id="A0A142KXI1"/>
<dbReference type="PANTHER" id="PTHR11923">
    <property type="entry name" value="SCAVENGER RECEPTOR CLASS B TYPE-1 SR-B1"/>
    <property type="match status" value="1"/>
</dbReference>
<organism evidence="15">
    <name type="scientific">Schistocerca gregaria</name>
    <name type="common">Desert locust</name>
    <name type="synonym">Gryllus gregarius</name>
    <dbReference type="NCBI Taxonomy" id="7010"/>
    <lineage>
        <taxon>Eukaryota</taxon>
        <taxon>Metazoa</taxon>
        <taxon>Ecdysozoa</taxon>
        <taxon>Arthropoda</taxon>
        <taxon>Hexapoda</taxon>
        <taxon>Insecta</taxon>
        <taxon>Pterygota</taxon>
        <taxon>Neoptera</taxon>
        <taxon>Polyneoptera</taxon>
        <taxon>Orthoptera</taxon>
        <taxon>Caelifera</taxon>
        <taxon>Acrididea</taxon>
        <taxon>Acridomorpha</taxon>
        <taxon>Acridoidea</taxon>
        <taxon>Acrididae</taxon>
        <taxon>Cyrtacanthacridinae</taxon>
        <taxon>Schistocerca</taxon>
    </lineage>
</organism>
<comment type="subcellular location">
    <subcellularLocation>
        <location evidence="1">Cell membrane</location>
    </subcellularLocation>
</comment>
<evidence type="ECO:0000256" key="9">
    <source>
        <dbReference type="ARBA" id="ARBA00023157"/>
    </source>
</evidence>
<evidence type="ECO:0000256" key="12">
    <source>
        <dbReference type="ARBA" id="ARBA00040645"/>
    </source>
</evidence>
<keyword evidence="4" id="KW-0716">Sensory transduction</keyword>
<evidence type="ECO:0000256" key="11">
    <source>
        <dbReference type="ARBA" id="ARBA00023180"/>
    </source>
</evidence>
<dbReference type="GO" id="GO:0007608">
    <property type="term" value="P:sensory perception of smell"/>
    <property type="evidence" value="ECO:0007669"/>
    <property type="project" value="UniProtKB-KW"/>
</dbReference>
<keyword evidence="3" id="KW-1003">Cell membrane</keyword>
<sequence>MLSARVCGCGRRGLWWGLAAGAALLAVALVLRWAAFPAILTAKIKQAVQLHDGSPAMERFVQLPQPLLYKVYLFNVTNPDEVEQGAKPVLQQVGPYVYEEWRRRRDVTRMANGSLDYRLETTYHFSPERSPGLSEDDEFTYLNVVMVGIVVQVSEDYSSLLSMVEPVLSELVPGGAQLFQRASARQLLWSGVPTVDCRGNLSAVATLACGALPSLLPATVQQTEPGVYVFSFFGFKNGTSKQWWRVDSGVEDVRTLGSVISYDNSSRLKVWSPSNSPCNEIRGTDSTLFPPFITPNDTIYIFAHDICRSMHAEYEREQDVSGVHGLRFVASGSLLRRGGPNACTCPDGRCLATGAISVRECFRAPIAVSFPHFYQASPEYLQYAEGLSPNKELHETFVVIEPETGTPLVGAKRLQFNMKAVRVSQVPALRNVSDGLFPLLWVEEGVELEEKQLSQVRALYVARASMGGVAWAVLAVGVAALLFCAVRLAKARVAERNRSLSLEKGVTAGGKLSVPTLGAAYPESATKRPSPPAAAPAASTAPAAPVDATHF</sequence>
<accession>A0A142KXI1</accession>
<evidence type="ECO:0000256" key="6">
    <source>
        <dbReference type="ARBA" id="ARBA00022725"/>
    </source>
</evidence>
<keyword evidence="9" id="KW-1015">Disulfide bond</keyword>
<dbReference type="GO" id="GO:0005737">
    <property type="term" value="C:cytoplasm"/>
    <property type="evidence" value="ECO:0007669"/>
    <property type="project" value="TreeGrafter"/>
</dbReference>
<feature type="transmembrane region" description="Helical" evidence="14">
    <location>
        <begin position="469"/>
        <end position="489"/>
    </location>
</feature>
<dbReference type="InterPro" id="IPR002159">
    <property type="entry name" value="CD36_fam"/>
</dbReference>
<keyword evidence="8 14" id="KW-0472">Membrane</keyword>
<evidence type="ECO:0000256" key="3">
    <source>
        <dbReference type="ARBA" id="ARBA00022475"/>
    </source>
</evidence>
<protein>
    <recommendedName>
        <fullName evidence="12">Sensory neuron membrane protein 2</fullName>
    </recommendedName>
</protein>
<reference evidence="15" key="1">
    <citation type="journal article" date="2016" name="J. Insect Sci.">
        <title>Identification and Characterization of Two 'Sensory Neuron Membrane Proteins' (SNMPs) of the Desert Locust, Schistocerca gregaria (Orthoptera: Acrididae).</title>
        <authorList>
            <person name="Jiang X."/>
            <person name="Pregitzer P."/>
            <person name="Grosse-Wilde E."/>
            <person name="Breer H."/>
            <person name="Krieger J."/>
        </authorList>
    </citation>
    <scope>NUCLEOTIDE SEQUENCE</scope>
</reference>
<evidence type="ECO:0000256" key="13">
    <source>
        <dbReference type="SAM" id="MobiDB-lite"/>
    </source>
</evidence>